<proteinExistence type="inferred from homology"/>
<comment type="caution">
    <text evidence="4">The sequence shown here is derived from an EMBL/GenBank/DDBJ whole genome shotgun (WGS) entry which is preliminary data.</text>
</comment>
<dbReference type="AlphaFoldDB" id="A0AAV8XTG3"/>
<evidence type="ECO:0000313" key="5">
    <source>
        <dbReference type="Proteomes" id="UP001162162"/>
    </source>
</evidence>
<reference evidence="4" key="1">
    <citation type="journal article" date="2023" name="Insect Mol. Biol.">
        <title>Genome sequencing provides insights into the evolution of gene families encoding plant cell wall-degrading enzymes in longhorned beetles.</title>
        <authorList>
            <person name="Shin N.R."/>
            <person name="Okamura Y."/>
            <person name="Kirsch R."/>
            <person name="Pauchet Y."/>
        </authorList>
    </citation>
    <scope>NUCLEOTIDE SEQUENCE</scope>
    <source>
        <strain evidence="4">AMC_N1</strain>
    </source>
</reference>
<evidence type="ECO:0000256" key="2">
    <source>
        <dbReference type="ARBA" id="ARBA00023054"/>
    </source>
</evidence>
<keyword evidence="5" id="KW-1185">Reference proteome</keyword>
<keyword evidence="2 3" id="KW-0175">Coiled coil</keyword>
<dbReference type="EMBL" id="JAPWTK010000331">
    <property type="protein sequence ID" value="KAJ8942373.1"/>
    <property type="molecule type" value="Genomic_DNA"/>
</dbReference>
<gene>
    <name evidence="4" type="ORF">NQ318_000353</name>
</gene>
<dbReference type="Proteomes" id="UP001162162">
    <property type="component" value="Unassembled WGS sequence"/>
</dbReference>
<feature type="coiled-coil region" evidence="3">
    <location>
        <begin position="17"/>
        <end position="44"/>
    </location>
</feature>
<comment type="similarity">
    <text evidence="1">Belongs to the SPT2 family.</text>
</comment>
<evidence type="ECO:0000256" key="1">
    <source>
        <dbReference type="ARBA" id="ARBA00006461"/>
    </source>
</evidence>
<evidence type="ECO:0000256" key="3">
    <source>
        <dbReference type="SAM" id="Coils"/>
    </source>
</evidence>
<dbReference type="Pfam" id="PF08243">
    <property type="entry name" value="SPT2"/>
    <property type="match status" value="1"/>
</dbReference>
<dbReference type="InterPro" id="IPR013256">
    <property type="entry name" value="Chromatin_SPT2"/>
</dbReference>
<protein>
    <submittedName>
        <fullName evidence="4">Uncharacterized protein</fullName>
    </submittedName>
</protein>
<name>A0AAV8XTG3_9CUCU</name>
<organism evidence="4 5">
    <name type="scientific">Aromia moschata</name>
    <dbReference type="NCBI Taxonomy" id="1265417"/>
    <lineage>
        <taxon>Eukaryota</taxon>
        <taxon>Metazoa</taxon>
        <taxon>Ecdysozoa</taxon>
        <taxon>Arthropoda</taxon>
        <taxon>Hexapoda</taxon>
        <taxon>Insecta</taxon>
        <taxon>Pterygota</taxon>
        <taxon>Neoptera</taxon>
        <taxon>Endopterygota</taxon>
        <taxon>Coleoptera</taxon>
        <taxon>Polyphaga</taxon>
        <taxon>Cucujiformia</taxon>
        <taxon>Chrysomeloidea</taxon>
        <taxon>Cerambycidae</taxon>
        <taxon>Cerambycinae</taxon>
        <taxon>Callichromatini</taxon>
        <taxon>Aromia</taxon>
    </lineage>
</organism>
<accession>A0AAV8XTG3</accession>
<evidence type="ECO:0000313" key="4">
    <source>
        <dbReference type="EMBL" id="KAJ8942373.1"/>
    </source>
</evidence>
<sequence>MESTFAQQMKEEVISSRIGLMEDLEDMRQEEEEKRRKMLRKKGNSLSERDADVAVVMSHKTERTNCSHSSPWLPQCGGLVVIEIGRVQNRQCECESAHYYKPIIQIPFGLLIKPADPGGGYKVFTHLSVNNRNKACLLRLGKEPDLMEQFGLGIRFQQPKKHAEPLDLARLEVASVVQHYVVRGIDGALPHVLRHQEKVLQVPSSDGVVQDGAGRWIARALSV</sequence>